<dbReference type="InterPro" id="IPR036465">
    <property type="entry name" value="vWFA_dom_sf"/>
</dbReference>
<dbReference type="PROSITE" id="PS50234">
    <property type="entry name" value="VWFA"/>
    <property type="match status" value="1"/>
</dbReference>
<dbReference type="CDD" id="cd00198">
    <property type="entry name" value="vWFA"/>
    <property type="match status" value="1"/>
</dbReference>
<dbReference type="Gene3D" id="3.40.50.410">
    <property type="entry name" value="von Willebrand factor, type A domain"/>
    <property type="match status" value="1"/>
</dbReference>
<dbReference type="PANTHER" id="PTHR24020:SF20">
    <property type="entry name" value="PH DOMAIN-CONTAINING PROTEIN"/>
    <property type="match status" value="1"/>
</dbReference>
<dbReference type="AlphaFoldDB" id="A0A9D2P0K4"/>
<dbReference type="PANTHER" id="PTHR24020">
    <property type="entry name" value="COLLAGEN ALPHA"/>
    <property type="match status" value="1"/>
</dbReference>
<organism evidence="2 3">
    <name type="scientific">Candidatus Intestinimonas pullistercoris</name>
    <dbReference type="NCBI Taxonomy" id="2838623"/>
    <lineage>
        <taxon>Bacteria</taxon>
        <taxon>Bacillati</taxon>
        <taxon>Bacillota</taxon>
        <taxon>Clostridia</taxon>
        <taxon>Eubacteriales</taxon>
        <taxon>Intestinimonas</taxon>
    </lineage>
</organism>
<dbReference type="Proteomes" id="UP000823882">
    <property type="component" value="Unassembled WGS sequence"/>
</dbReference>
<comment type="caution">
    <text evidence="2">The sequence shown here is derived from an EMBL/GenBank/DDBJ whole genome shotgun (WGS) entry which is preliminary data.</text>
</comment>
<dbReference type="InterPro" id="IPR050525">
    <property type="entry name" value="ECM_Assembly_Org"/>
</dbReference>
<accession>A0A9D2P0K4</accession>
<protein>
    <submittedName>
        <fullName evidence="2">VWA domain-containing protein</fullName>
    </submittedName>
</protein>
<sequence length="459" mass="48059">MGVTNSNKVINVDRIDCDGTLRVTLALTATPDILTNPTDIVLILDRSGSMSGTPLASMKAGAKQFIDIIAEATGGAPSGQIGSGSRIGIVSFAENATANTLLITSVSDLKAAVDSLTAGWNTNHAAAFSAATQLFDPASSNAKVMVMFTDGNTTTGAPPSPVAAAARAQGIVIYCIGLVGSDGLDVDALNDWATDPDASHVAVTPDAADLEALFAELAANISKIGATDIVINEQLRPDFVLTNILTPSKGSATMLDSRSLRWTIDELGVTASESATLSFDIRHVAQSSGVKPVNQSITYSDAEGNQVTFPDPSVTVDCGELVYHEPCPVPVDLEADGCSDTILVDLGDVYQESQGRILQLSVTLKDICPGKRTALAAILTEVDQQGNEYPRGIKTLTIPAHTASGCRDIRVRCIKFVVPEDLDVSGGSPPSTCDQRNFKARFIAHSIDSDFQCCDTVTL</sequence>
<dbReference type="EMBL" id="DWWJ01000104">
    <property type="protein sequence ID" value="HJC41066.1"/>
    <property type="molecule type" value="Genomic_DNA"/>
</dbReference>
<proteinExistence type="predicted"/>
<evidence type="ECO:0000313" key="3">
    <source>
        <dbReference type="Proteomes" id="UP000823882"/>
    </source>
</evidence>
<evidence type="ECO:0000259" key="1">
    <source>
        <dbReference type="PROSITE" id="PS50234"/>
    </source>
</evidence>
<evidence type="ECO:0000313" key="2">
    <source>
        <dbReference type="EMBL" id="HJC41066.1"/>
    </source>
</evidence>
<dbReference type="SMART" id="SM00327">
    <property type="entry name" value="VWA"/>
    <property type="match status" value="1"/>
</dbReference>
<name>A0A9D2P0K4_9FIRM</name>
<dbReference type="SUPFAM" id="SSF53300">
    <property type="entry name" value="vWA-like"/>
    <property type="match status" value="1"/>
</dbReference>
<feature type="domain" description="VWFA" evidence="1">
    <location>
        <begin position="39"/>
        <end position="217"/>
    </location>
</feature>
<reference evidence="2" key="2">
    <citation type="submission" date="2021-04" db="EMBL/GenBank/DDBJ databases">
        <authorList>
            <person name="Gilroy R."/>
        </authorList>
    </citation>
    <scope>NUCLEOTIDE SEQUENCE</scope>
    <source>
        <strain evidence="2">CHK186-1790</strain>
    </source>
</reference>
<reference evidence="2" key="1">
    <citation type="journal article" date="2021" name="PeerJ">
        <title>Extensive microbial diversity within the chicken gut microbiome revealed by metagenomics and culture.</title>
        <authorList>
            <person name="Gilroy R."/>
            <person name="Ravi A."/>
            <person name="Getino M."/>
            <person name="Pursley I."/>
            <person name="Horton D.L."/>
            <person name="Alikhan N.F."/>
            <person name="Baker D."/>
            <person name="Gharbi K."/>
            <person name="Hall N."/>
            <person name="Watson M."/>
            <person name="Adriaenssens E.M."/>
            <person name="Foster-Nyarko E."/>
            <person name="Jarju S."/>
            <person name="Secka A."/>
            <person name="Antonio M."/>
            <person name="Oren A."/>
            <person name="Chaudhuri R.R."/>
            <person name="La Ragione R."/>
            <person name="Hildebrand F."/>
            <person name="Pallen M.J."/>
        </authorList>
    </citation>
    <scope>NUCLEOTIDE SEQUENCE</scope>
    <source>
        <strain evidence="2">CHK186-1790</strain>
    </source>
</reference>
<gene>
    <name evidence="2" type="ORF">H9701_05885</name>
</gene>
<dbReference type="InterPro" id="IPR002035">
    <property type="entry name" value="VWF_A"/>
</dbReference>
<dbReference type="Pfam" id="PF00092">
    <property type="entry name" value="VWA"/>
    <property type="match status" value="1"/>
</dbReference>